<dbReference type="GO" id="GO:0003724">
    <property type="term" value="F:RNA helicase activity"/>
    <property type="evidence" value="ECO:0007669"/>
    <property type="project" value="TreeGrafter"/>
</dbReference>
<evidence type="ECO:0000313" key="8">
    <source>
        <dbReference type="Proteomes" id="UP001145069"/>
    </source>
</evidence>
<keyword evidence="3 7" id="KW-0347">Helicase</keyword>
<evidence type="ECO:0000256" key="4">
    <source>
        <dbReference type="ARBA" id="ARBA00022840"/>
    </source>
</evidence>
<sequence>MSLLQELFHEEPKQFLKDAWDKAGFETATAIQTKAVPLIQQGKDVIAEAPTGTGKTLAYLLPILQTIDLKKIPIQAIIIASSHELVMQIHQQIQVWGEASGIRSTALIGGANIKRQIEKLKKHPHVVVGTPGRLEDLINQKKLKLHEVKTVVLDEADQLLVPGHERTVEGIIKRTDKERQLLVFSATVSQEMEEIAKYYTNNPEVIRITETDTNKPSVNHYYIVTEERDKLEMVRKLSNINGIRALVFARDIGNMAVMADKLTFKGVKLATLHSDVRKQERQKAISAINNGEVSLLLATDVAARGLDINDVTHVIQLDVPKDNAQYIHRSGRTGRLGSTTNGTVISIVTKQEAEKLMRITRKLNISVSERVFYKGQLRER</sequence>
<feature type="domain" description="Helicase C-terminal" evidence="6">
    <location>
        <begin position="217"/>
        <end position="378"/>
    </location>
</feature>
<feature type="domain" description="Helicase ATP-binding" evidence="5">
    <location>
        <begin position="36"/>
        <end position="206"/>
    </location>
</feature>
<dbReference type="GO" id="GO:0016787">
    <property type="term" value="F:hydrolase activity"/>
    <property type="evidence" value="ECO:0007669"/>
    <property type="project" value="UniProtKB-KW"/>
</dbReference>
<accession>A0A9X3WH98</accession>
<dbReference type="RefSeq" id="WP_272446475.1">
    <property type="nucleotide sequence ID" value="NZ_JAMQKC010000008.1"/>
</dbReference>
<evidence type="ECO:0000256" key="2">
    <source>
        <dbReference type="ARBA" id="ARBA00022801"/>
    </source>
</evidence>
<evidence type="ECO:0000256" key="3">
    <source>
        <dbReference type="ARBA" id="ARBA00022806"/>
    </source>
</evidence>
<dbReference type="PROSITE" id="PS51192">
    <property type="entry name" value="HELICASE_ATP_BIND_1"/>
    <property type="match status" value="1"/>
</dbReference>
<dbReference type="AlphaFoldDB" id="A0A9X3WH98"/>
<dbReference type="GO" id="GO:0033592">
    <property type="term" value="F:RNA strand annealing activity"/>
    <property type="evidence" value="ECO:0007669"/>
    <property type="project" value="TreeGrafter"/>
</dbReference>
<dbReference type="SMART" id="SM00487">
    <property type="entry name" value="DEXDc"/>
    <property type="match status" value="1"/>
</dbReference>
<dbReference type="InterPro" id="IPR027417">
    <property type="entry name" value="P-loop_NTPase"/>
</dbReference>
<protein>
    <submittedName>
        <fullName evidence="7">DEAD/DEAH box helicase</fullName>
    </submittedName>
</protein>
<dbReference type="GO" id="GO:0005524">
    <property type="term" value="F:ATP binding"/>
    <property type="evidence" value="ECO:0007669"/>
    <property type="project" value="UniProtKB-KW"/>
</dbReference>
<dbReference type="EMBL" id="JAMQKC010000008">
    <property type="protein sequence ID" value="MDC3417409.1"/>
    <property type="molecule type" value="Genomic_DNA"/>
</dbReference>
<evidence type="ECO:0000259" key="5">
    <source>
        <dbReference type="PROSITE" id="PS51192"/>
    </source>
</evidence>
<dbReference type="Gene3D" id="3.40.50.300">
    <property type="entry name" value="P-loop containing nucleotide triphosphate hydrolases"/>
    <property type="match status" value="2"/>
</dbReference>
<proteinExistence type="predicted"/>
<dbReference type="Pfam" id="PF00271">
    <property type="entry name" value="Helicase_C"/>
    <property type="match status" value="1"/>
</dbReference>
<dbReference type="InterPro" id="IPR044742">
    <property type="entry name" value="DEAD/DEAH_RhlB"/>
</dbReference>
<gene>
    <name evidence="7" type="ORF">NC799_10930</name>
</gene>
<name>A0A9X3WH98_9BACI</name>
<reference evidence="7" key="1">
    <citation type="submission" date="2022-06" db="EMBL/GenBank/DDBJ databases">
        <title>Aquibacillus sp. a new bacterium isolated from soil saline samples.</title>
        <authorList>
            <person name="Galisteo C."/>
            <person name="De La Haba R."/>
            <person name="Sanchez-Porro C."/>
            <person name="Ventosa A."/>
        </authorList>
    </citation>
    <scope>NUCLEOTIDE SEQUENCE</scope>
    <source>
        <strain evidence="7">3ASR75-54</strain>
    </source>
</reference>
<dbReference type="InterPro" id="IPR014001">
    <property type="entry name" value="Helicase_ATP-bd"/>
</dbReference>
<dbReference type="CDD" id="cd00268">
    <property type="entry name" value="DEADc"/>
    <property type="match status" value="1"/>
</dbReference>
<dbReference type="Pfam" id="PF00270">
    <property type="entry name" value="DEAD"/>
    <property type="match status" value="1"/>
</dbReference>
<evidence type="ECO:0000256" key="1">
    <source>
        <dbReference type="ARBA" id="ARBA00022741"/>
    </source>
</evidence>
<dbReference type="InterPro" id="IPR011545">
    <property type="entry name" value="DEAD/DEAH_box_helicase_dom"/>
</dbReference>
<evidence type="ECO:0000259" key="6">
    <source>
        <dbReference type="PROSITE" id="PS51194"/>
    </source>
</evidence>
<dbReference type="InterPro" id="IPR001650">
    <property type="entry name" value="Helicase_C-like"/>
</dbReference>
<dbReference type="PANTHER" id="PTHR47963">
    <property type="entry name" value="DEAD-BOX ATP-DEPENDENT RNA HELICASE 47, MITOCHONDRIAL"/>
    <property type="match status" value="1"/>
</dbReference>
<dbReference type="PROSITE" id="PS51194">
    <property type="entry name" value="HELICASE_CTER"/>
    <property type="match status" value="1"/>
</dbReference>
<dbReference type="CDD" id="cd18787">
    <property type="entry name" value="SF2_C_DEAD"/>
    <property type="match status" value="1"/>
</dbReference>
<dbReference type="SMART" id="SM00490">
    <property type="entry name" value="HELICc"/>
    <property type="match status" value="1"/>
</dbReference>
<keyword evidence="1" id="KW-0547">Nucleotide-binding</keyword>
<dbReference type="InterPro" id="IPR050547">
    <property type="entry name" value="DEAD_box_RNA_helicases"/>
</dbReference>
<dbReference type="Proteomes" id="UP001145069">
    <property type="component" value="Unassembled WGS sequence"/>
</dbReference>
<keyword evidence="4" id="KW-0067">ATP-binding</keyword>
<dbReference type="SUPFAM" id="SSF52540">
    <property type="entry name" value="P-loop containing nucleoside triphosphate hydrolases"/>
    <property type="match status" value="1"/>
</dbReference>
<comment type="caution">
    <text evidence="7">The sequence shown here is derived from an EMBL/GenBank/DDBJ whole genome shotgun (WGS) entry which is preliminary data.</text>
</comment>
<evidence type="ECO:0000313" key="7">
    <source>
        <dbReference type="EMBL" id="MDC3417409.1"/>
    </source>
</evidence>
<dbReference type="GO" id="GO:0005840">
    <property type="term" value="C:ribosome"/>
    <property type="evidence" value="ECO:0007669"/>
    <property type="project" value="TreeGrafter"/>
</dbReference>
<organism evidence="7 8">
    <name type="scientific">Aquibacillus salsiterrae</name>
    <dbReference type="NCBI Taxonomy" id="2950439"/>
    <lineage>
        <taxon>Bacteria</taxon>
        <taxon>Bacillati</taxon>
        <taxon>Bacillota</taxon>
        <taxon>Bacilli</taxon>
        <taxon>Bacillales</taxon>
        <taxon>Bacillaceae</taxon>
        <taxon>Aquibacillus</taxon>
    </lineage>
</organism>
<dbReference type="PANTHER" id="PTHR47963:SF7">
    <property type="entry name" value="ATP-DEPENDENT RNA HELICASE YFML-RELATED"/>
    <property type="match status" value="1"/>
</dbReference>
<dbReference type="GO" id="GO:0009409">
    <property type="term" value="P:response to cold"/>
    <property type="evidence" value="ECO:0007669"/>
    <property type="project" value="TreeGrafter"/>
</dbReference>
<keyword evidence="8" id="KW-1185">Reference proteome</keyword>
<keyword evidence="2" id="KW-0378">Hydrolase</keyword>
<dbReference type="GO" id="GO:0005829">
    <property type="term" value="C:cytosol"/>
    <property type="evidence" value="ECO:0007669"/>
    <property type="project" value="TreeGrafter"/>
</dbReference>